<proteinExistence type="predicted"/>
<name>A0A1W1CCX3_9ZZZZ</name>
<sequence>MQTTIIYHSDNGTAYIETETVNFIPPIGSSLINSDYKDNTNEQGLYVVTDVQIEKTPTGYTAKAYAHTVDPDVLNRAMDKLHDFFTI</sequence>
<organism evidence="1">
    <name type="scientific">hydrothermal vent metagenome</name>
    <dbReference type="NCBI Taxonomy" id="652676"/>
    <lineage>
        <taxon>unclassified sequences</taxon>
        <taxon>metagenomes</taxon>
        <taxon>ecological metagenomes</taxon>
    </lineage>
</organism>
<dbReference type="EMBL" id="FPHN01000154">
    <property type="protein sequence ID" value="SFV63639.1"/>
    <property type="molecule type" value="Genomic_DNA"/>
</dbReference>
<gene>
    <name evidence="1" type="ORF">MNB_SV-14-1042</name>
</gene>
<evidence type="ECO:0000313" key="1">
    <source>
        <dbReference type="EMBL" id="SFV63639.1"/>
    </source>
</evidence>
<protein>
    <submittedName>
        <fullName evidence="1">Uncharacterized protein</fullName>
    </submittedName>
</protein>
<reference evidence="1" key="1">
    <citation type="submission" date="2016-10" db="EMBL/GenBank/DDBJ databases">
        <authorList>
            <person name="de Groot N.N."/>
        </authorList>
    </citation>
    <scope>NUCLEOTIDE SEQUENCE</scope>
</reference>
<accession>A0A1W1CCX3</accession>
<dbReference type="AlphaFoldDB" id="A0A1W1CCX3"/>